<gene>
    <name evidence="5" type="ORF">ABNG04_08420</name>
</gene>
<dbReference type="PROSITE" id="PS50975">
    <property type="entry name" value="ATP_GRASP"/>
    <property type="match status" value="1"/>
</dbReference>
<evidence type="ECO:0000259" key="4">
    <source>
        <dbReference type="PROSITE" id="PS50975"/>
    </source>
</evidence>
<dbReference type="SUPFAM" id="SSF56059">
    <property type="entry name" value="Glutathione synthetase ATP-binding domain-like"/>
    <property type="match status" value="1"/>
</dbReference>
<keyword evidence="1" id="KW-0547">Nucleotide-binding</keyword>
<evidence type="ECO:0000256" key="3">
    <source>
        <dbReference type="SAM" id="Phobius"/>
    </source>
</evidence>
<keyword evidence="3" id="KW-0472">Membrane</keyword>
<keyword evidence="3" id="KW-1133">Transmembrane helix</keyword>
<organism evidence="5 6">
    <name type="scientific">Halorubrum miltondacostae</name>
    <dbReference type="NCBI Taxonomy" id="3076378"/>
    <lineage>
        <taxon>Archaea</taxon>
        <taxon>Methanobacteriati</taxon>
        <taxon>Methanobacteriota</taxon>
        <taxon>Stenosarchaea group</taxon>
        <taxon>Halobacteria</taxon>
        <taxon>Halobacteriales</taxon>
        <taxon>Haloferacaceae</taxon>
        <taxon>Halorubrum</taxon>
    </lineage>
</organism>
<evidence type="ECO:0000313" key="6">
    <source>
        <dbReference type="Proteomes" id="UP001567572"/>
    </source>
</evidence>
<proteinExistence type="predicted"/>
<dbReference type="EMBL" id="JBEDNY010000002">
    <property type="protein sequence ID" value="MEZ3163889.1"/>
    <property type="molecule type" value="Genomic_DNA"/>
</dbReference>
<evidence type="ECO:0000256" key="2">
    <source>
        <dbReference type="SAM" id="MobiDB-lite"/>
    </source>
</evidence>
<feature type="transmembrane region" description="Helical" evidence="3">
    <location>
        <begin position="114"/>
        <end position="131"/>
    </location>
</feature>
<dbReference type="InterPro" id="IPR011761">
    <property type="entry name" value="ATP-grasp"/>
</dbReference>
<sequence length="565" mass="61637">MDLNLKQQLPSLVLLFGLAVVAVFLRSNAALFVPVAEDLDFAFRLMVAGTVIAILRNEIGMSTFGVFGPVILAFSWVLIGPFWGFLVIGYIFILTTLARIAISDLNLGTPHRVASLLVVAAIGLFVIEAAGQLQDIPSLQAVILFPVVLTTWYAERFVGSLTETGWVPATRRLAATLVGITAAFLIITFEPLIRLVIHSPELWVALVALNIALGTVTDIRLGEYLRFRELRRSLGSENTGDILTMRVRNREFIHKYNPSPIMSQFNKGDMKKTLHGLSIPTTATYLIAQDESDFDELRTLMKTKEKFVIKPLDGYGGRDILLVRGQDDATDAFLTNRGRLTADEVVAHARNICVGGVGDYGARREALVEGFITPDGMLADRTTGGVPDLRVITLQGFPVMSMVRLPTEESNGTANIHTGAIAVAIDIVTGEASGGYHQTRDAFVDSHPDTGADLEFAIPDWEAVLTMASRAAIASGLGFAGVDIVFDEHNGPLVLEVNRRPGLGIQNANMDGLLRRLRYVETHSEPGQFHSAADRVQQAQQWASQDWKAISQPPAESDSRHEVKA</sequence>
<feature type="transmembrane region" description="Helical" evidence="3">
    <location>
        <begin position="203"/>
        <end position="222"/>
    </location>
</feature>
<accession>A0ABD5M0W5</accession>
<dbReference type="AlphaFoldDB" id="A0ABD5M0W5"/>
<feature type="domain" description="ATP-grasp" evidence="4">
    <location>
        <begin position="271"/>
        <end position="528"/>
    </location>
</feature>
<dbReference type="RefSeq" id="WP_371161705.1">
    <property type="nucleotide sequence ID" value="NZ_JBEDNX010000002.1"/>
</dbReference>
<dbReference type="Pfam" id="PF14397">
    <property type="entry name" value="ATPgrasp_ST"/>
    <property type="match status" value="1"/>
</dbReference>
<keyword evidence="3" id="KW-0812">Transmembrane</keyword>
<dbReference type="PANTHER" id="PTHR21621">
    <property type="entry name" value="RIBOSOMAL PROTEIN S6 MODIFICATION PROTEIN"/>
    <property type="match status" value="1"/>
</dbReference>
<reference evidence="5 6" key="1">
    <citation type="submission" date="2024-06" db="EMBL/GenBank/DDBJ databases">
        <title>Halorubrum miltondacostae sp. nov., a potential PHA producer isolated from an inland solar saltern in Rio Maior, Portugal.</title>
        <authorList>
            <person name="Albuquerque L."/>
            <person name="Viver T."/>
            <person name="Barroso C."/>
            <person name="Claudino R."/>
            <person name="Galvan M."/>
            <person name="Simoes G."/>
            <person name="Lobo Da Cunha A."/>
            <person name="Egas C."/>
        </authorList>
    </citation>
    <scope>NUCLEOTIDE SEQUENCE [LARGE SCALE GENOMIC DNA]</scope>
    <source>
        <strain evidence="5 6">RMP-11</strain>
    </source>
</reference>
<evidence type="ECO:0000256" key="1">
    <source>
        <dbReference type="PROSITE-ProRule" id="PRU00409"/>
    </source>
</evidence>
<comment type="caution">
    <text evidence="5">The sequence shown here is derived from an EMBL/GenBank/DDBJ whole genome shotgun (WGS) entry which is preliminary data.</text>
</comment>
<protein>
    <submittedName>
        <fullName evidence="5">Sugar-transfer associated ATP-grasp domain-containing protein</fullName>
    </submittedName>
</protein>
<feature type="region of interest" description="Disordered" evidence="2">
    <location>
        <begin position="540"/>
        <end position="565"/>
    </location>
</feature>
<keyword evidence="6" id="KW-1185">Reference proteome</keyword>
<dbReference type="GO" id="GO:0005524">
    <property type="term" value="F:ATP binding"/>
    <property type="evidence" value="ECO:0007669"/>
    <property type="project" value="UniProtKB-UniRule"/>
</dbReference>
<keyword evidence="1" id="KW-0067">ATP-binding</keyword>
<dbReference type="Pfam" id="PF14402">
    <property type="entry name" value="7TM_transglut"/>
    <property type="match status" value="1"/>
</dbReference>
<dbReference type="InterPro" id="IPR025840">
    <property type="entry name" value="7TM_transglut"/>
</dbReference>
<evidence type="ECO:0000313" key="5">
    <source>
        <dbReference type="EMBL" id="MEZ3163889.1"/>
    </source>
</evidence>
<dbReference type="Gene3D" id="3.30.1490.20">
    <property type="entry name" value="ATP-grasp fold, A domain"/>
    <property type="match status" value="1"/>
</dbReference>
<dbReference type="Gene3D" id="3.30.470.20">
    <property type="entry name" value="ATP-grasp fold, B domain"/>
    <property type="match status" value="1"/>
</dbReference>
<feature type="transmembrane region" description="Helical" evidence="3">
    <location>
        <begin position="12"/>
        <end position="33"/>
    </location>
</feature>
<dbReference type="PANTHER" id="PTHR21621:SF0">
    <property type="entry name" value="BETA-CITRYLGLUTAMATE SYNTHASE B-RELATED"/>
    <property type="match status" value="1"/>
</dbReference>
<dbReference type="InterPro" id="IPR039523">
    <property type="entry name" value="RimK-rel_E_lig_ATP-grasp"/>
</dbReference>
<dbReference type="Proteomes" id="UP001567572">
    <property type="component" value="Unassembled WGS sequence"/>
</dbReference>
<name>A0ABD5M0W5_9EURY</name>
<dbReference type="InterPro" id="IPR013815">
    <property type="entry name" value="ATP_grasp_subdomain_1"/>
</dbReference>
<feature type="transmembrane region" description="Helical" evidence="3">
    <location>
        <begin position="137"/>
        <end position="154"/>
    </location>
</feature>
<feature type="transmembrane region" description="Helical" evidence="3">
    <location>
        <begin position="174"/>
        <end position="197"/>
    </location>
</feature>